<dbReference type="SUPFAM" id="SSF50129">
    <property type="entry name" value="GroES-like"/>
    <property type="match status" value="1"/>
</dbReference>
<dbReference type="PROSITE" id="PS01162">
    <property type="entry name" value="QOR_ZETA_CRYSTAL"/>
    <property type="match status" value="1"/>
</dbReference>
<sequence>MKGYYIERNLSGMNELPATLKSDVPDPKPGKGEVLVDVHTAGFNYFDVLQVQGLYQHKPPFPYVAGAEFSGTISPSSPIPAGAPSWLRPGARVFGAGQGSYAEKIKVPFHTLVPVPEGMKMEEAAGLYVTYPTSYAALVYRANIQPGEYLLIHAAAGGVGLAALQIGKALGAKVIAACSTQAKLDVCLRYGADYAINYAEGAKGDWQKKVMEITKGHGADVVYDPVGMIVPSLKCIAWNGRLIVVGFAGGNIEKIPANLILLKNVAVTGVHWGAYSKNEIKKVPETWEALLKLFAEKRIKGVVYDKVFEGLESVPEGLRALGARETWGKAVVRVSKESAKL</sequence>
<dbReference type="Gene3D" id="3.40.50.720">
    <property type="entry name" value="NAD(P)-binding Rossmann-like Domain"/>
    <property type="match status" value="1"/>
</dbReference>
<name>A0A1Y2FM93_9BASI</name>
<dbReference type="InParanoid" id="A0A1Y2FM93"/>
<dbReference type="Pfam" id="PF00107">
    <property type="entry name" value="ADH_zinc_N"/>
    <property type="match status" value="1"/>
</dbReference>
<protein>
    <recommendedName>
        <fullName evidence="1">Enoyl reductase (ER) domain-containing protein</fullName>
    </recommendedName>
</protein>
<proteinExistence type="predicted"/>
<dbReference type="SMART" id="SM00829">
    <property type="entry name" value="PKS_ER"/>
    <property type="match status" value="1"/>
</dbReference>
<evidence type="ECO:0000313" key="2">
    <source>
        <dbReference type="EMBL" id="ORY84717.1"/>
    </source>
</evidence>
<evidence type="ECO:0000259" key="1">
    <source>
        <dbReference type="SMART" id="SM00829"/>
    </source>
</evidence>
<dbReference type="InterPro" id="IPR011032">
    <property type="entry name" value="GroES-like_sf"/>
</dbReference>
<dbReference type="InterPro" id="IPR020843">
    <property type="entry name" value="ER"/>
</dbReference>
<organism evidence="2 3">
    <name type="scientific">Leucosporidium creatinivorum</name>
    <dbReference type="NCBI Taxonomy" id="106004"/>
    <lineage>
        <taxon>Eukaryota</taxon>
        <taxon>Fungi</taxon>
        <taxon>Dikarya</taxon>
        <taxon>Basidiomycota</taxon>
        <taxon>Pucciniomycotina</taxon>
        <taxon>Microbotryomycetes</taxon>
        <taxon>Leucosporidiales</taxon>
        <taxon>Leucosporidium</taxon>
    </lineage>
</organism>
<dbReference type="OrthoDB" id="10257049at2759"/>
<dbReference type="InterPro" id="IPR002364">
    <property type="entry name" value="Quin_OxRdtase/zeta-crystal_CS"/>
</dbReference>
<dbReference type="InterPro" id="IPR013154">
    <property type="entry name" value="ADH-like_N"/>
</dbReference>
<dbReference type="GO" id="GO:0016491">
    <property type="term" value="F:oxidoreductase activity"/>
    <property type="evidence" value="ECO:0007669"/>
    <property type="project" value="InterPro"/>
</dbReference>
<evidence type="ECO:0000313" key="3">
    <source>
        <dbReference type="Proteomes" id="UP000193467"/>
    </source>
</evidence>
<dbReference type="STRING" id="106004.A0A1Y2FM93"/>
<dbReference type="CDD" id="cd08241">
    <property type="entry name" value="QOR1"/>
    <property type="match status" value="1"/>
</dbReference>
<dbReference type="Gene3D" id="3.90.180.10">
    <property type="entry name" value="Medium-chain alcohol dehydrogenases, catalytic domain"/>
    <property type="match status" value="1"/>
</dbReference>
<reference evidence="2 3" key="1">
    <citation type="submission" date="2016-07" db="EMBL/GenBank/DDBJ databases">
        <title>Pervasive Adenine N6-methylation of Active Genes in Fungi.</title>
        <authorList>
            <consortium name="DOE Joint Genome Institute"/>
            <person name="Mondo S.J."/>
            <person name="Dannebaum R.O."/>
            <person name="Kuo R.C."/>
            <person name="Labutti K."/>
            <person name="Haridas S."/>
            <person name="Kuo A."/>
            <person name="Salamov A."/>
            <person name="Ahrendt S.R."/>
            <person name="Lipzen A."/>
            <person name="Sullivan W."/>
            <person name="Andreopoulos W.B."/>
            <person name="Clum A."/>
            <person name="Lindquist E."/>
            <person name="Daum C."/>
            <person name="Ramamoorthy G.K."/>
            <person name="Gryganskyi A."/>
            <person name="Culley D."/>
            <person name="Magnuson J.K."/>
            <person name="James T.Y."/>
            <person name="O'Malley M.A."/>
            <person name="Stajich J.E."/>
            <person name="Spatafora J.W."/>
            <person name="Visel A."/>
            <person name="Grigoriev I.V."/>
        </authorList>
    </citation>
    <scope>NUCLEOTIDE SEQUENCE [LARGE SCALE GENOMIC DNA]</scope>
    <source>
        <strain evidence="2 3">62-1032</strain>
    </source>
</reference>
<dbReference type="PANTHER" id="PTHR43677:SF4">
    <property type="entry name" value="QUINONE OXIDOREDUCTASE-LIKE PROTEIN 2"/>
    <property type="match status" value="1"/>
</dbReference>
<dbReference type="GO" id="GO:0008270">
    <property type="term" value="F:zinc ion binding"/>
    <property type="evidence" value="ECO:0007669"/>
    <property type="project" value="InterPro"/>
</dbReference>
<dbReference type="InterPro" id="IPR036291">
    <property type="entry name" value="NAD(P)-bd_dom_sf"/>
</dbReference>
<dbReference type="InterPro" id="IPR013149">
    <property type="entry name" value="ADH-like_C"/>
</dbReference>
<dbReference type="PANTHER" id="PTHR43677">
    <property type="entry name" value="SHORT-CHAIN DEHYDROGENASE/REDUCTASE"/>
    <property type="match status" value="1"/>
</dbReference>
<feature type="domain" description="Enoyl reductase (ER)" evidence="1">
    <location>
        <begin position="12"/>
        <end position="332"/>
    </location>
</feature>
<dbReference type="Proteomes" id="UP000193467">
    <property type="component" value="Unassembled WGS sequence"/>
</dbReference>
<comment type="caution">
    <text evidence="2">The sequence shown here is derived from an EMBL/GenBank/DDBJ whole genome shotgun (WGS) entry which is preliminary data.</text>
</comment>
<dbReference type="GO" id="GO:0005739">
    <property type="term" value="C:mitochondrion"/>
    <property type="evidence" value="ECO:0007669"/>
    <property type="project" value="TreeGrafter"/>
</dbReference>
<keyword evidence="3" id="KW-1185">Reference proteome</keyword>
<dbReference type="AlphaFoldDB" id="A0A1Y2FM93"/>
<dbReference type="EMBL" id="MCGR01000017">
    <property type="protein sequence ID" value="ORY84717.1"/>
    <property type="molecule type" value="Genomic_DNA"/>
</dbReference>
<gene>
    <name evidence="2" type="ORF">BCR35DRAFT_278105</name>
</gene>
<dbReference type="Pfam" id="PF08240">
    <property type="entry name" value="ADH_N"/>
    <property type="match status" value="1"/>
</dbReference>
<dbReference type="SUPFAM" id="SSF51735">
    <property type="entry name" value="NAD(P)-binding Rossmann-fold domains"/>
    <property type="match status" value="1"/>
</dbReference>
<dbReference type="InterPro" id="IPR051397">
    <property type="entry name" value="Zn-ADH-like_protein"/>
</dbReference>
<accession>A0A1Y2FM93</accession>